<protein>
    <submittedName>
        <fullName evidence="3">Alpha-galactosidase</fullName>
        <ecNumber evidence="3">3.2.1.22</ecNumber>
    </submittedName>
</protein>
<dbReference type="FunFam" id="3.20.20.70:FF:000341">
    <property type="entry name" value="Glycoside hydrolase family 36"/>
    <property type="match status" value="1"/>
</dbReference>
<keyword evidence="1" id="KW-0119">Carbohydrate metabolism</keyword>
<feature type="chain" id="PRO_5043991989" evidence="2">
    <location>
        <begin position="24"/>
        <end position="694"/>
    </location>
</feature>
<reference evidence="3" key="1">
    <citation type="submission" date="2022-08" db="EMBL/GenBank/DDBJ databases">
        <title>Genome Sequencing of Bacteroides fragilis Group Isolates with Nanopore Technology.</title>
        <authorList>
            <person name="Tisza M.J."/>
            <person name="Smith D."/>
            <person name="Dekker J.P."/>
        </authorList>
    </citation>
    <scope>NUCLEOTIDE SEQUENCE</scope>
    <source>
        <strain evidence="3">BFG-351</strain>
        <strain evidence="4">BFG-527</strain>
    </source>
</reference>
<evidence type="ECO:0000256" key="2">
    <source>
        <dbReference type="SAM" id="SignalP"/>
    </source>
</evidence>
<dbReference type="Proteomes" id="UP001060104">
    <property type="component" value="Chromosome"/>
</dbReference>
<keyword evidence="5" id="KW-1185">Reference proteome</keyword>
<gene>
    <name evidence="3" type="ORF">NXW97_07210</name>
    <name evidence="4" type="ORF">NXY30_08350</name>
</gene>
<feature type="signal peptide" evidence="2">
    <location>
        <begin position="1"/>
        <end position="23"/>
    </location>
</feature>
<evidence type="ECO:0000313" key="4">
    <source>
        <dbReference type="EMBL" id="UVQ76369.1"/>
    </source>
</evidence>
<sequence length="694" mass="79225">MRRFIHICLWTLTGIFATASLSAQNPFTYHKGKTYKDVAAYRMEKNIDLNTYTPSTPIIYEQQVPEHQGTLSYKVALPLYVRGIFFSRDSRPDDYQWPNNTNRLLPWVFSRLEDLTRSDYEGIPSNALPSVSGDALLFELSDGEYLFAKAIAGDNSLSWFQVNQDGTITLYISTLGEDALNGQLPLLLIRKSSSVYHVFSDAYHSLTADNAAVPTLRKRTDKQYFDAFNYLGWCTWEHYHFDIDETKILNDIDAIESSGIPVRYILIDDGHIANKNRQLTSLVPDKKRFPNGWMRIMNRKQADKIRWIGLWYSLSGYWLGISADNDFPPEIRQTLYAYNGSLLPGTSTDKIEAWYEYHIRTMKEYGFDFLKIDNQSFTLPLYMGGTQVIRQAKDCNLALEHQTHRLQMGLMNCMAQNVLNMDHTLYSSVTRVSIDYKKYDENMAKSHLFQSYTNTLMQGQTVWPDHDMFHSCDTICGSLMARSKAISGGPVYLSDSPTEFIAANIRPLIDEAGKIFRPSAPAVPTPECILTNPLQSGKAYRVFAPTGDEATSVICYNLNTSPSYQEVESFIKREDYFLRENIEESARFSSDSILAFNWEKQSAEVLTASERKIKLSGFTDCLFHLCPIRKGWAVIGIQEKYLSPATVQILERSADTLILDVHCTGTLRIWADSGKKQELRSIPIRKTGRIEIKK</sequence>
<organism evidence="3 6">
    <name type="scientific">Bacteroides faecis</name>
    <dbReference type="NCBI Taxonomy" id="674529"/>
    <lineage>
        <taxon>Bacteria</taxon>
        <taxon>Pseudomonadati</taxon>
        <taxon>Bacteroidota</taxon>
        <taxon>Bacteroidia</taxon>
        <taxon>Bacteroidales</taxon>
        <taxon>Bacteroidaceae</taxon>
        <taxon>Bacteroides</taxon>
    </lineage>
</organism>
<keyword evidence="3" id="KW-0378">Hydrolase</keyword>
<evidence type="ECO:0000313" key="3">
    <source>
        <dbReference type="EMBL" id="MCS2791797.1"/>
    </source>
</evidence>
<dbReference type="RefSeq" id="WP_010536438.1">
    <property type="nucleotide sequence ID" value="NZ_CABMFH010000003.1"/>
</dbReference>
<dbReference type="InterPro" id="IPR008811">
    <property type="entry name" value="Glycosyl_hydrolases_36"/>
</dbReference>
<dbReference type="EC" id="3.2.1.22" evidence="3"/>
<evidence type="ECO:0000313" key="5">
    <source>
        <dbReference type="Proteomes" id="UP001060104"/>
    </source>
</evidence>
<dbReference type="GO" id="GO:0004557">
    <property type="term" value="F:alpha-galactosidase activity"/>
    <property type="evidence" value="ECO:0007669"/>
    <property type="project" value="UniProtKB-EC"/>
</dbReference>
<evidence type="ECO:0000256" key="1">
    <source>
        <dbReference type="ARBA" id="ARBA00023277"/>
    </source>
</evidence>
<dbReference type="EMBL" id="JANUTS010000001">
    <property type="protein sequence ID" value="MCS2791797.1"/>
    <property type="molecule type" value="Genomic_DNA"/>
</dbReference>
<accession>A0AAW5NUG5</accession>
<dbReference type="GeneID" id="69588571"/>
<dbReference type="SUPFAM" id="SSF51445">
    <property type="entry name" value="(Trans)glycosidases"/>
    <property type="match status" value="1"/>
</dbReference>
<dbReference type="EMBL" id="CP103141">
    <property type="protein sequence ID" value="UVQ76369.1"/>
    <property type="molecule type" value="Genomic_DNA"/>
</dbReference>
<keyword evidence="2" id="KW-0732">Signal</keyword>
<dbReference type="PANTHER" id="PTHR31268">
    <property type="match status" value="1"/>
</dbReference>
<dbReference type="PANTHER" id="PTHR31268:SF32">
    <property type="entry name" value="GALACTINOL--SUCROSE GALACTOSYLTRANSFERASE 2-RELATED"/>
    <property type="match status" value="1"/>
</dbReference>
<dbReference type="AlphaFoldDB" id="A0AAW5NUG5"/>
<dbReference type="InterPro" id="IPR013785">
    <property type="entry name" value="Aldolase_TIM"/>
</dbReference>
<dbReference type="Gene3D" id="3.20.20.70">
    <property type="entry name" value="Aldolase class I"/>
    <property type="match status" value="1"/>
</dbReference>
<proteinExistence type="predicted"/>
<dbReference type="Proteomes" id="UP001204548">
    <property type="component" value="Unassembled WGS sequence"/>
</dbReference>
<evidence type="ECO:0000313" key="6">
    <source>
        <dbReference type="Proteomes" id="UP001204548"/>
    </source>
</evidence>
<dbReference type="Pfam" id="PF05691">
    <property type="entry name" value="Raffinose_syn"/>
    <property type="match status" value="2"/>
</dbReference>
<name>A0AAW5NUG5_9BACE</name>
<dbReference type="InterPro" id="IPR017853">
    <property type="entry name" value="GH"/>
</dbReference>
<keyword evidence="3" id="KW-0326">Glycosidase</keyword>